<feature type="signal peptide" evidence="1">
    <location>
        <begin position="1"/>
        <end position="20"/>
    </location>
</feature>
<feature type="chain" id="PRO_5035156319" description="Thioredoxin domain-containing protein" evidence="1">
    <location>
        <begin position="21"/>
        <end position="178"/>
    </location>
</feature>
<name>A0A8J3J8F7_9ACTN</name>
<reference evidence="3" key="1">
    <citation type="submission" date="2021-01" db="EMBL/GenBank/DDBJ databases">
        <title>Whole genome shotgun sequence of Actinocatenispora rupis NBRC 107355.</title>
        <authorList>
            <person name="Komaki H."/>
            <person name="Tamura T."/>
        </authorList>
    </citation>
    <scope>NUCLEOTIDE SEQUENCE</scope>
    <source>
        <strain evidence="3">NBRC 107355</strain>
    </source>
</reference>
<dbReference type="PROSITE" id="PS51352">
    <property type="entry name" value="THIOREDOXIN_2"/>
    <property type="match status" value="1"/>
</dbReference>
<protein>
    <recommendedName>
        <fullName evidence="2">Thioredoxin domain-containing protein</fullName>
    </recommendedName>
</protein>
<evidence type="ECO:0000259" key="2">
    <source>
        <dbReference type="PROSITE" id="PS51352"/>
    </source>
</evidence>
<keyword evidence="1" id="KW-0732">Signal</keyword>
<organism evidence="3 4">
    <name type="scientific">Actinocatenispora rupis</name>
    <dbReference type="NCBI Taxonomy" id="519421"/>
    <lineage>
        <taxon>Bacteria</taxon>
        <taxon>Bacillati</taxon>
        <taxon>Actinomycetota</taxon>
        <taxon>Actinomycetes</taxon>
        <taxon>Micromonosporales</taxon>
        <taxon>Micromonosporaceae</taxon>
        <taxon>Actinocatenispora</taxon>
    </lineage>
</organism>
<dbReference type="PANTHER" id="PTHR42852:SF13">
    <property type="entry name" value="PROTEIN DIPZ"/>
    <property type="match status" value="1"/>
</dbReference>
<dbReference type="InterPro" id="IPR036249">
    <property type="entry name" value="Thioredoxin-like_sf"/>
</dbReference>
<feature type="domain" description="Thioredoxin" evidence="2">
    <location>
        <begin position="39"/>
        <end position="177"/>
    </location>
</feature>
<sequence>MVLAALLLLAGCGTSATPQARPSHEPVWFARCPTPSGPATAKPTAPAVTLPCFTGGASVPLNRAYGKPTVVNLWASWCEPCRRELPEIQRYATAHPDVVVLTVDTKDTRTAGLSFARDAKVRLPTLFDPDRALLTGVGRSALPVTLLVDGRGRLVETYNGTALTADSLDRMVTGKLKP</sequence>
<proteinExistence type="predicted"/>
<evidence type="ECO:0000256" key="1">
    <source>
        <dbReference type="SAM" id="SignalP"/>
    </source>
</evidence>
<comment type="caution">
    <text evidence="3">The sequence shown here is derived from an EMBL/GenBank/DDBJ whole genome shotgun (WGS) entry which is preliminary data.</text>
</comment>
<keyword evidence="4" id="KW-1185">Reference proteome</keyword>
<evidence type="ECO:0000313" key="4">
    <source>
        <dbReference type="Proteomes" id="UP000612808"/>
    </source>
</evidence>
<dbReference type="GO" id="GO:0016209">
    <property type="term" value="F:antioxidant activity"/>
    <property type="evidence" value="ECO:0007669"/>
    <property type="project" value="InterPro"/>
</dbReference>
<dbReference type="InterPro" id="IPR050553">
    <property type="entry name" value="Thioredoxin_ResA/DsbE_sf"/>
</dbReference>
<evidence type="ECO:0000313" key="3">
    <source>
        <dbReference type="EMBL" id="GID13870.1"/>
    </source>
</evidence>
<dbReference type="Proteomes" id="UP000612808">
    <property type="component" value="Unassembled WGS sequence"/>
</dbReference>
<dbReference type="InterPro" id="IPR013766">
    <property type="entry name" value="Thioredoxin_domain"/>
</dbReference>
<dbReference type="InterPro" id="IPR000866">
    <property type="entry name" value="AhpC/TSA"/>
</dbReference>
<dbReference type="GO" id="GO:0016491">
    <property type="term" value="F:oxidoreductase activity"/>
    <property type="evidence" value="ECO:0007669"/>
    <property type="project" value="InterPro"/>
</dbReference>
<dbReference type="SUPFAM" id="SSF52833">
    <property type="entry name" value="Thioredoxin-like"/>
    <property type="match status" value="1"/>
</dbReference>
<accession>A0A8J3J8F7</accession>
<gene>
    <name evidence="3" type="ORF">Aru02nite_47590</name>
</gene>
<dbReference type="EMBL" id="BOMB01000027">
    <property type="protein sequence ID" value="GID13870.1"/>
    <property type="molecule type" value="Genomic_DNA"/>
</dbReference>
<dbReference type="AlphaFoldDB" id="A0A8J3J8F7"/>
<dbReference type="CDD" id="cd02966">
    <property type="entry name" value="TlpA_like_family"/>
    <property type="match status" value="1"/>
</dbReference>
<dbReference type="Pfam" id="PF00578">
    <property type="entry name" value="AhpC-TSA"/>
    <property type="match status" value="1"/>
</dbReference>
<dbReference type="PANTHER" id="PTHR42852">
    <property type="entry name" value="THIOL:DISULFIDE INTERCHANGE PROTEIN DSBE"/>
    <property type="match status" value="1"/>
</dbReference>
<dbReference type="Gene3D" id="3.40.30.10">
    <property type="entry name" value="Glutaredoxin"/>
    <property type="match status" value="1"/>
</dbReference>
<dbReference type="PROSITE" id="PS00194">
    <property type="entry name" value="THIOREDOXIN_1"/>
    <property type="match status" value="1"/>
</dbReference>
<dbReference type="InterPro" id="IPR017937">
    <property type="entry name" value="Thioredoxin_CS"/>
</dbReference>